<evidence type="ECO:0000313" key="2">
    <source>
        <dbReference type="Proteomes" id="UP000092445"/>
    </source>
</evidence>
<proteinExistence type="predicted"/>
<reference evidence="2" key="1">
    <citation type="submission" date="2014-03" db="EMBL/GenBank/DDBJ databases">
        <authorList>
            <person name="Aksoy S."/>
            <person name="Warren W."/>
            <person name="Wilson R.K."/>
        </authorList>
    </citation>
    <scope>NUCLEOTIDE SEQUENCE [LARGE SCALE GENOMIC DNA]</scope>
    <source>
        <strain evidence="2">IAEA</strain>
    </source>
</reference>
<reference evidence="1" key="2">
    <citation type="submission" date="2020-05" db="UniProtKB">
        <authorList>
            <consortium name="EnsemblMetazoa"/>
        </authorList>
    </citation>
    <scope>IDENTIFICATION</scope>
    <source>
        <strain evidence="1">IAEA</strain>
    </source>
</reference>
<name>A0A1A9ZWN2_GLOPL</name>
<dbReference type="AlphaFoldDB" id="A0A1A9ZWN2"/>
<evidence type="ECO:0000313" key="1">
    <source>
        <dbReference type="EnsemblMetazoa" id="GPAI027383-PA"/>
    </source>
</evidence>
<protein>
    <submittedName>
        <fullName evidence="1">Uncharacterized protein</fullName>
    </submittedName>
</protein>
<dbReference type="Proteomes" id="UP000092445">
    <property type="component" value="Unassembled WGS sequence"/>
</dbReference>
<keyword evidence="2" id="KW-1185">Reference proteome</keyword>
<sequence length="123" mass="14141">MHKNFNQTMISKFYKNVNEIKITTWTNFSKVVATTAIEAVKHHLARNNCVNYCISLRTISNWCQGTRNLNKLWNKLWSRLNSEDFPNEVRAYNCARVSNISVISSDQGVQNTCPQSLKISGNE</sequence>
<accession>A0A1A9ZWN2</accession>
<dbReference type="VEuPathDB" id="VectorBase:GPAI027383"/>
<organism evidence="1 2">
    <name type="scientific">Glossina pallidipes</name>
    <name type="common">Tsetse fly</name>
    <dbReference type="NCBI Taxonomy" id="7398"/>
    <lineage>
        <taxon>Eukaryota</taxon>
        <taxon>Metazoa</taxon>
        <taxon>Ecdysozoa</taxon>
        <taxon>Arthropoda</taxon>
        <taxon>Hexapoda</taxon>
        <taxon>Insecta</taxon>
        <taxon>Pterygota</taxon>
        <taxon>Neoptera</taxon>
        <taxon>Endopterygota</taxon>
        <taxon>Diptera</taxon>
        <taxon>Brachycera</taxon>
        <taxon>Muscomorpha</taxon>
        <taxon>Hippoboscoidea</taxon>
        <taxon>Glossinidae</taxon>
        <taxon>Glossina</taxon>
    </lineage>
</organism>
<dbReference type="EnsemblMetazoa" id="GPAI027383-RA">
    <property type="protein sequence ID" value="GPAI027383-PA"/>
    <property type="gene ID" value="GPAI027383"/>
</dbReference>